<dbReference type="AlphaFoldDB" id="A0A5B9QIM1"/>
<dbReference type="InterPro" id="IPR010496">
    <property type="entry name" value="AL/BT2_dom"/>
</dbReference>
<dbReference type="Pfam" id="PF06439">
    <property type="entry name" value="3keto-disac_hyd"/>
    <property type="match status" value="1"/>
</dbReference>
<feature type="domain" description="3-keto-alpha-glucoside-1,2-lyase/3-keto-2-hydroxy-glucal hydratase" evidence="2">
    <location>
        <begin position="28"/>
        <end position="222"/>
    </location>
</feature>
<feature type="chain" id="PRO_5022780586" description="3-keto-alpha-glucoside-1,2-lyase/3-keto-2-hydroxy-glucal hydratase domain-containing protein" evidence="1">
    <location>
        <begin position="24"/>
        <end position="225"/>
    </location>
</feature>
<evidence type="ECO:0000259" key="2">
    <source>
        <dbReference type="Pfam" id="PF06439"/>
    </source>
</evidence>
<keyword evidence="4" id="KW-1185">Reference proteome</keyword>
<dbReference type="OrthoDB" id="9780017at2"/>
<dbReference type="RefSeq" id="WP_148075166.1">
    <property type="nucleotide sequence ID" value="NZ_CP042913.1"/>
</dbReference>
<dbReference type="KEGG" id="bgok:Pr1d_42030"/>
<evidence type="ECO:0000313" key="4">
    <source>
        <dbReference type="Proteomes" id="UP000323917"/>
    </source>
</evidence>
<name>A0A5B9QIM1_9BACT</name>
<dbReference type="GO" id="GO:0016787">
    <property type="term" value="F:hydrolase activity"/>
    <property type="evidence" value="ECO:0007669"/>
    <property type="project" value="InterPro"/>
</dbReference>
<evidence type="ECO:0000256" key="1">
    <source>
        <dbReference type="SAM" id="SignalP"/>
    </source>
</evidence>
<evidence type="ECO:0000313" key="3">
    <source>
        <dbReference type="EMBL" id="QEG36866.1"/>
    </source>
</evidence>
<keyword evidence="1" id="KW-0732">Signal</keyword>
<reference evidence="3 4" key="1">
    <citation type="submission" date="2019-08" db="EMBL/GenBank/DDBJ databases">
        <title>Deep-cultivation of Planctomycetes and their phenomic and genomic characterization uncovers novel biology.</title>
        <authorList>
            <person name="Wiegand S."/>
            <person name="Jogler M."/>
            <person name="Boedeker C."/>
            <person name="Pinto D."/>
            <person name="Vollmers J."/>
            <person name="Rivas-Marin E."/>
            <person name="Kohn T."/>
            <person name="Peeters S.H."/>
            <person name="Heuer A."/>
            <person name="Rast P."/>
            <person name="Oberbeckmann S."/>
            <person name="Bunk B."/>
            <person name="Jeske O."/>
            <person name="Meyerdierks A."/>
            <person name="Storesund J.E."/>
            <person name="Kallscheuer N."/>
            <person name="Luecker S."/>
            <person name="Lage O.M."/>
            <person name="Pohl T."/>
            <person name="Merkel B.J."/>
            <person name="Hornburger P."/>
            <person name="Mueller R.-W."/>
            <person name="Bruemmer F."/>
            <person name="Labrenz M."/>
            <person name="Spormann A.M."/>
            <person name="Op den Camp H."/>
            <person name="Overmann J."/>
            <person name="Amann R."/>
            <person name="Jetten M.S.M."/>
            <person name="Mascher T."/>
            <person name="Medema M.H."/>
            <person name="Devos D.P."/>
            <person name="Kaster A.-K."/>
            <person name="Ovreas L."/>
            <person name="Rohde M."/>
            <person name="Galperin M.Y."/>
            <person name="Jogler C."/>
        </authorList>
    </citation>
    <scope>NUCLEOTIDE SEQUENCE [LARGE SCALE GENOMIC DNA]</scope>
    <source>
        <strain evidence="3 4">Pr1d</strain>
    </source>
</reference>
<sequence precursor="true">MQLKSYFCLAIALCLFFESQYGAAEDNWIELFNGKDTSGWTNPYEWGQAEVVDGEIHLTADKKFFLVTDREFGDFVFEGEVKLPEGQANSGFMFRCHVEPNKVYGYQAEVDGSDRNWSGGLYDEGRRQWVWPSLKGRTTDEKLLEYEQESHDYFKRPEVAKAFDRDGWNRYRITCKGDSIKIEVNDVVTTDIHDDVDSQGPIAIQHHGEKGQTYKFRNLRVRELE</sequence>
<proteinExistence type="predicted"/>
<organism evidence="3 4">
    <name type="scientific">Bythopirellula goksoeyrii</name>
    <dbReference type="NCBI Taxonomy" id="1400387"/>
    <lineage>
        <taxon>Bacteria</taxon>
        <taxon>Pseudomonadati</taxon>
        <taxon>Planctomycetota</taxon>
        <taxon>Planctomycetia</taxon>
        <taxon>Pirellulales</taxon>
        <taxon>Lacipirellulaceae</taxon>
        <taxon>Bythopirellula</taxon>
    </lineage>
</organism>
<dbReference type="Proteomes" id="UP000323917">
    <property type="component" value="Chromosome"/>
</dbReference>
<dbReference type="EMBL" id="CP042913">
    <property type="protein sequence ID" value="QEG36866.1"/>
    <property type="molecule type" value="Genomic_DNA"/>
</dbReference>
<accession>A0A5B9QIM1</accession>
<feature type="signal peptide" evidence="1">
    <location>
        <begin position="1"/>
        <end position="23"/>
    </location>
</feature>
<dbReference type="Gene3D" id="2.60.120.560">
    <property type="entry name" value="Exo-inulinase, domain 1"/>
    <property type="match status" value="1"/>
</dbReference>
<gene>
    <name evidence="3" type="ORF">Pr1d_42030</name>
</gene>
<protein>
    <recommendedName>
        <fullName evidence="2">3-keto-alpha-glucoside-1,2-lyase/3-keto-2-hydroxy-glucal hydratase domain-containing protein</fullName>
    </recommendedName>
</protein>